<dbReference type="EMBL" id="QROY01000008">
    <property type="protein sequence ID" value="RHL67108.1"/>
    <property type="molecule type" value="Genomic_DNA"/>
</dbReference>
<reference evidence="2 7" key="1">
    <citation type="submission" date="2015-09" db="EMBL/GenBank/DDBJ databases">
        <authorList>
            <consortium name="Pathogen Informatics"/>
        </authorList>
    </citation>
    <scope>NUCLEOTIDE SEQUENCE [LARGE SCALE GENOMIC DNA]</scope>
    <source>
        <strain evidence="2 7">2789STDY5834875</strain>
    </source>
</reference>
<sequence length="124" mass="14184">MKGIIETSVYLVIFALVCFFSIDFIRINQRVSDAGEISQYIENYIEAYCGDIPDSELSEEARDKKLYVLARSVQKGGMRLTYGDVSRAGDYEYIEYTLEYPLSAAMFGYSSQHTYKGLARYFVS</sequence>
<keyword evidence="1" id="KW-0472">Membrane</keyword>
<evidence type="ECO:0000313" key="10">
    <source>
        <dbReference type="Proteomes" id="UP000285844"/>
    </source>
</evidence>
<evidence type="ECO:0000313" key="3">
    <source>
        <dbReference type="EMBL" id="MSC58242.1"/>
    </source>
</evidence>
<dbReference type="Proteomes" id="UP000095621">
    <property type="component" value="Unassembled WGS sequence"/>
</dbReference>
<keyword evidence="1" id="KW-1133">Transmembrane helix</keyword>
<dbReference type="EMBL" id="WKRD01000010">
    <property type="protein sequence ID" value="MSC58242.1"/>
    <property type="molecule type" value="Genomic_DNA"/>
</dbReference>
<dbReference type="Proteomes" id="UP000481964">
    <property type="component" value="Unassembled WGS sequence"/>
</dbReference>
<dbReference type="EMBL" id="QSHM01000006">
    <property type="protein sequence ID" value="RHC13402.1"/>
    <property type="molecule type" value="Genomic_DNA"/>
</dbReference>
<evidence type="ECO:0000313" key="4">
    <source>
        <dbReference type="EMBL" id="RHC13402.1"/>
    </source>
</evidence>
<dbReference type="OrthoDB" id="9978290at2"/>
<evidence type="ECO:0000313" key="11">
    <source>
        <dbReference type="Proteomes" id="UP000481964"/>
    </source>
</evidence>
<dbReference type="Proteomes" id="UP000285844">
    <property type="component" value="Unassembled WGS sequence"/>
</dbReference>
<dbReference type="EMBL" id="QSIS01000006">
    <property type="protein sequence ID" value="RHD09108.1"/>
    <property type="molecule type" value="Genomic_DNA"/>
</dbReference>
<dbReference type="AlphaFoldDB" id="A0A174YVW2"/>
<proteinExistence type="predicted"/>
<evidence type="ECO:0000313" key="9">
    <source>
        <dbReference type="Proteomes" id="UP000285201"/>
    </source>
</evidence>
<evidence type="ECO:0008006" key="12">
    <source>
        <dbReference type="Google" id="ProtNLM"/>
    </source>
</evidence>
<evidence type="ECO:0000313" key="7">
    <source>
        <dbReference type="Proteomes" id="UP000095621"/>
    </source>
</evidence>
<evidence type="ECO:0000313" key="8">
    <source>
        <dbReference type="Proteomes" id="UP000284794"/>
    </source>
</evidence>
<keyword evidence="1" id="KW-0812">Transmembrane</keyword>
<reference evidence="3 11" key="3">
    <citation type="journal article" date="2019" name="Nat. Med.">
        <title>A library of human gut bacterial isolates paired with longitudinal multiomics data enables mechanistic microbiome research.</title>
        <authorList>
            <person name="Poyet M."/>
            <person name="Groussin M."/>
            <person name="Gibbons S.M."/>
            <person name="Avila-Pacheco J."/>
            <person name="Jiang X."/>
            <person name="Kearney S.M."/>
            <person name="Perrotta A.R."/>
            <person name="Berdy B."/>
            <person name="Zhao S."/>
            <person name="Lieberman T.D."/>
            <person name="Swanson P.K."/>
            <person name="Smith M."/>
            <person name="Roesemann S."/>
            <person name="Alexander J.E."/>
            <person name="Rich S.A."/>
            <person name="Livny J."/>
            <person name="Vlamakis H."/>
            <person name="Clish C."/>
            <person name="Bullock K."/>
            <person name="Deik A."/>
            <person name="Scott J."/>
            <person name="Pierce K.A."/>
            <person name="Xavier R.J."/>
            <person name="Alm E.J."/>
        </authorList>
    </citation>
    <scope>NUCLEOTIDE SEQUENCE [LARGE SCALE GENOMIC DNA]</scope>
    <source>
        <strain evidence="3 11">BIOML-A1</strain>
    </source>
</reference>
<gene>
    <name evidence="6" type="ORF">DW007_10315</name>
    <name evidence="5" type="ORF">DW811_06375</name>
    <name evidence="4" type="ORF">DW858_06905</name>
    <name evidence="2" type="ORF">ERS852490_02927</name>
    <name evidence="3" type="ORF">GKE48_12435</name>
</gene>
<evidence type="ECO:0000313" key="2">
    <source>
        <dbReference type="EMBL" id="CUQ79263.1"/>
    </source>
</evidence>
<name>A0A174YVW2_9FIRM</name>
<evidence type="ECO:0000313" key="6">
    <source>
        <dbReference type="EMBL" id="RHL67108.1"/>
    </source>
</evidence>
<organism evidence="2 7">
    <name type="scientific">Lachnospira eligens</name>
    <dbReference type="NCBI Taxonomy" id="39485"/>
    <lineage>
        <taxon>Bacteria</taxon>
        <taxon>Bacillati</taxon>
        <taxon>Bacillota</taxon>
        <taxon>Clostridia</taxon>
        <taxon>Lachnospirales</taxon>
        <taxon>Lachnospiraceae</taxon>
        <taxon>Lachnospira</taxon>
    </lineage>
</organism>
<dbReference type="Proteomes" id="UP000284794">
    <property type="component" value="Unassembled WGS sequence"/>
</dbReference>
<feature type="transmembrane region" description="Helical" evidence="1">
    <location>
        <begin position="7"/>
        <end position="25"/>
    </location>
</feature>
<accession>A0A174YVW2</accession>
<reference evidence="8 9" key="2">
    <citation type="submission" date="2018-08" db="EMBL/GenBank/DDBJ databases">
        <title>A genome reference for cultivated species of the human gut microbiota.</title>
        <authorList>
            <person name="Zou Y."/>
            <person name="Xue W."/>
            <person name="Luo G."/>
        </authorList>
    </citation>
    <scope>NUCLEOTIDE SEQUENCE [LARGE SCALE GENOMIC DNA]</scope>
    <source>
        <strain evidence="6 9">AF36-7BH</strain>
        <strain evidence="5 8">AM32-2AC</strain>
        <strain evidence="4 10">AM37-3BH</strain>
    </source>
</reference>
<dbReference type="Proteomes" id="UP000285201">
    <property type="component" value="Unassembled WGS sequence"/>
</dbReference>
<evidence type="ECO:0000313" key="5">
    <source>
        <dbReference type="EMBL" id="RHD09108.1"/>
    </source>
</evidence>
<evidence type="ECO:0000256" key="1">
    <source>
        <dbReference type="SAM" id="Phobius"/>
    </source>
</evidence>
<protein>
    <recommendedName>
        <fullName evidence="12">DUF4320 family protein</fullName>
    </recommendedName>
</protein>
<dbReference type="EMBL" id="CZBU01000008">
    <property type="protein sequence ID" value="CUQ79263.1"/>
    <property type="molecule type" value="Genomic_DNA"/>
</dbReference>
<dbReference type="RefSeq" id="WP_022098056.1">
    <property type="nucleotide sequence ID" value="NZ_CZBU01000008.1"/>
</dbReference>